<feature type="transmembrane region" description="Helical" evidence="5">
    <location>
        <begin position="12"/>
        <end position="32"/>
    </location>
</feature>
<comment type="subcellular location">
    <subcellularLocation>
        <location evidence="1">Membrane</location>
        <topology evidence="1">Multi-pass membrane protein</topology>
    </subcellularLocation>
</comment>
<sequence length="379" mass="44108">MDASTLSEFQLLFPLAQRCILLIFVGLWLWVWQLTIFYKGFHVDISQLVPSSDPSEFVPRSSAKKQLEATRATVIQITKIILPWHIATCFLLQQCNSDQTYAPDAWLVCLLNVQPVCQFITIFAVIFTNSPMVSRCFRNILCFGNIEPRPLRNNYIIITDSLTSYAKPLIDFGLYMCHLLLDPLSEKCIASRSSLGIAINLDLMIGISPVMLRLLQCLREWKRSRSAEEAKSALFNAIKYSLNFPILMCTVYSRTYPTEKPAKYVYWFMLMNSTYGFWWDLTMDWNLGMFNFSFAGMDRNESLRSRRIFPKPAYYLAICIDFALRFVWLWEAMSGRSVFEGEINIFFLQALELFRRWVWLFIKLESEAVNAEVPDKVQD</sequence>
<dbReference type="PANTHER" id="PTHR10783">
    <property type="entry name" value="XENOTROPIC AND POLYTROPIC RETROVIRUS RECEPTOR 1-RELATED"/>
    <property type="match status" value="1"/>
</dbReference>
<proteinExistence type="predicted"/>
<organism evidence="7 8">
    <name type="scientific">Lachancea nothofagi CBS 11611</name>
    <dbReference type="NCBI Taxonomy" id="1266666"/>
    <lineage>
        <taxon>Eukaryota</taxon>
        <taxon>Fungi</taxon>
        <taxon>Dikarya</taxon>
        <taxon>Ascomycota</taxon>
        <taxon>Saccharomycotina</taxon>
        <taxon>Saccharomycetes</taxon>
        <taxon>Saccharomycetales</taxon>
        <taxon>Saccharomycetaceae</taxon>
        <taxon>Lachancea</taxon>
    </lineage>
</organism>
<dbReference type="InterPro" id="IPR004342">
    <property type="entry name" value="EXS_C"/>
</dbReference>
<reference evidence="8" key="1">
    <citation type="submission" date="2016-03" db="EMBL/GenBank/DDBJ databases">
        <authorList>
            <person name="Devillers Hugo."/>
        </authorList>
    </citation>
    <scope>NUCLEOTIDE SEQUENCE [LARGE SCALE GENOMIC DNA]</scope>
</reference>
<keyword evidence="2 5" id="KW-0812">Transmembrane</keyword>
<evidence type="ECO:0000256" key="1">
    <source>
        <dbReference type="ARBA" id="ARBA00004141"/>
    </source>
</evidence>
<dbReference type="EMBL" id="LT598448">
    <property type="protein sequence ID" value="SCU88853.1"/>
    <property type="molecule type" value="Genomic_DNA"/>
</dbReference>
<dbReference type="GO" id="GO:0005737">
    <property type="term" value="C:cytoplasm"/>
    <property type="evidence" value="ECO:0007669"/>
    <property type="project" value="TreeGrafter"/>
</dbReference>
<dbReference type="OrthoDB" id="2159384at2759"/>
<dbReference type="PANTHER" id="PTHR10783:SF46">
    <property type="entry name" value="PROTEIN ERD1 HOMOLOG 2"/>
    <property type="match status" value="1"/>
</dbReference>
<evidence type="ECO:0000313" key="8">
    <source>
        <dbReference type="Proteomes" id="UP000189911"/>
    </source>
</evidence>
<accession>A0A1G4JF36</accession>
<evidence type="ECO:0000256" key="4">
    <source>
        <dbReference type="ARBA" id="ARBA00023136"/>
    </source>
</evidence>
<keyword evidence="8" id="KW-1185">Reference proteome</keyword>
<evidence type="ECO:0000313" key="7">
    <source>
        <dbReference type="EMBL" id="SCU88853.1"/>
    </source>
</evidence>
<keyword evidence="3 5" id="KW-1133">Transmembrane helix</keyword>
<evidence type="ECO:0000256" key="3">
    <source>
        <dbReference type="ARBA" id="ARBA00022989"/>
    </source>
</evidence>
<dbReference type="GO" id="GO:0016020">
    <property type="term" value="C:membrane"/>
    <property type="evidence" value="ECO:0007669"/>
    <property type="project" value="UniProtKB-SubCell"/>
</dbReference>
<evidence type="ECO:0000256" key="5">
    <source>
        <dbReference type="SAM" id="Phobius"/>
    </source>
</evidence>
<evidence type="ECO:0000259" key="6">
    <source>
        <dbReference type="PROSITE" id="PS51380"/>
    </source>
</evidence>
<evidence type="ECO:0000256" key="2">
    <source>
        <dbReference type="ARBA" id="ARBA00022692"/>
    </source>
</evidence>
<dbReference type="PROSITE" id="PS51380">
    <property type="entry name" value="EXS"/>
    <property type="match status" value="1"/>
</dbReference>
<dbReference type="AlphaFoldDB" id="A0A1G4JF36"/>
<feature type="domain" description="EXS" evidence="6">
    <location>
        <begin position="193"/>
        <end position="379"/>
    </location>
</feature>
<dbReference type="Proteomes" id="UP000189911">
    <property type="component" value="Chromosome D"/>
</dbReference>
<protein>
    <submittedName>
        <fullName evidence="7">LANO_0D03268g1_1</fullName>
    </submittedName>
</protein>
<gene>
    <name evidence="7" type="ORF">LANO_0D03268G</name>
</gene>
<name>A0A1G4JF36_9SACH</name>
<keyword evidence="4 5" id="KW-0472">Membrane</keyword>
<dbReference type="Pfam" id="PF03124">
    <property type="entry name" value="EXS"/>
    <property type="match status" value="1"/>
</dbReference>